<accession>A0ABW0SJG5</accession>
<dbReference type="EMBL" id="JBHSNM010000001">
    <property type="protein sequence ID" value="MFC5569026.1"/>
    <property type="molecule type" value="Genomic_DNA"/>
</dbReference>
<comment type="caution">
    <text evidence="3">The sequence shown here is derived from an EMBL/GenBank/DDBJ whole genome shotgun (WGS) entry which is preliminary data.</text>
</comment>
<reference evidence="4" key="1">
    <citation type="journal article" date="2019" name="Int. J. Syst. Evol. Microbiol.">
        <title>The Global Catalogue of Microorganisms (GCM) 10K type strain sequencing project: providing services to taxonomists for standard genome sequencing and annotation.</title>
        <authorList>
            <consortium name="The Broad Institute Genomics Platform"/>
            <consortium name="The Broad Institute Genome Sequencing Center for Infectious Disease"/>
            <person name="Wu L."/>
            <person name="Ma J."/>
        </authorList>
    </citation>
    <scope>NUCLEOTIDE SEQUENCE [LARGE SCALE GENOMIC DNA]</scope>
    <source>
        <strain evidence="4">KACC 11407</strain>
    </source>
</reference>
<dbReference type="SMART" id="SM00972">
    <property type="entry name" value="SCPU"/>
    <property type="match status" value="2"/>
</dbReference>
<evidence type="ECO:0000313" key="4">
    <source>
        <dbReference type="Proteomes" id="UP001596036"/>
    </source>
</evidence>
<gene>
    <name evidence="3" type="ORF">ACFPN1_02965</name>
</gene>
<dbReference type="PANTHER" id="PTHR37089">
    <property type="entry name" value="PROTEIN U-RELATED"/>
    <property type="match status" value="1"/>
</dbReference>
<evidence type="ECO:0000313" key="3">
    <source>
        <dbReference type="EMBL" id="MFC5569026.1"/>
    </source>
</evidence>
<organism evidence="3 4">
    <name type="scientific">Lysobacter yangpyeongensis</name>
    <dbReference type="NCBI Taxonomy" id="346182"/>
    <lineage>
        <taxon>Bacteria</taxon>
        <taxon>Pseudomonadati</taxon>
        <taxon>Pseudomonadota</taxon>
        <taxon>Gammaproteobacteria</taxon>
        <taxon>Lysobacterales</taxon>
        <taxon>Lysobacteraceae</taxon>
        <taxon>Lysobacter</taxon>
    </lineage>
</organism>
<dbReference type="RefSeq" id="WP_386752853.1">
    <property type="nucleotide sequence ID" value="NZ_JBHSNM010000001.1"/>
</dbReference>
<feature type="domain" description="Spore coat protein U/FanG" evidence="2">
    <location>
        <begin position="210"/>
        <end position="346"/>
    </location>
</feature>
<evidence type="ECO:0000259" key="2">
    <source>
        <dbReference type="Pfam" id="PF05229"/>
    </source>
</evidence>
<dbReference type="PANTHER" id="PTHR37089:SF1">
    <property type="entry name" value="MEMBRANE PROTEIN"/>
    <property type="match status" value="1"/>
</dbReference>
<keyword evidence="4" id="KW-1185">Reference proteome</keyword>
<dbReference type="InterPro" id="IPR053167">
    <property type="entry name" value="Spore_coat_component"/>
</dbReference>
<feature type="region of interest" description="Disordered" evidence="1">
    <location>
        <begin position="295"/>
        <end position="318"/>
    </location>
</feature>
<name>A0ABW0SJG5_9GAMM</name>
<dbReference type="InterPro" id="IPR007893">
    <property type="entry name" value="Spore_coat_U/FanG"/>
</dbReference>
<dbReference type="Proteomes" id="UP001596036">
    <property type="component" value="Unassembled WGS sequence"/>
</dbReference>
<feature type="domain" description="Spore coat protein U/FanG" evidence="2">
    <location>
        <begin position="27"/>
        <end position="166"/>
    </location>
</feature>
<proteinExistence type="predicted"/>
<dbReference type="Pfam" id="PF05229">
    <property type="entry name" value="SCPU"/>
    <property type="match status" value="2"/>
</dbReference>
<evidence type="ECO:0000256" key="1">
    <source>
        <dbReference type="SAM" id="MobiDB-lite"/>
    </source>
</evidence>
<protein>
    <submittedName>
        <fullName evidence="3">Spore coat U domain-containing protein</fullName>
    </submittedName>
</protein>
<sequence>MTFRFVHRAYPRIELLLFIVALLGAPGVEAACSVSAASANLGSYTSLALESAPTGDTQTASGLACDPGLIGIGTPAHIKALIESGLPGGSGVLTGPDGITVSFRLATSAGGAPLGNGDEVVFVSQTALISALLGLFSGPNSSIPMYVRAGPGSALKAGVYTGVVAVRWYYYTCSGIGALGICLGQSSSPGFTVNLLTGQVTNWGSGQATLINISLIVTADCLIDAPDIDFGSAPLVSVFNPVTQTINVRCTRDQAYQVGLTDGLHALNGQRLLQGGSGSLAYEIYKSGTTARWGGLGSERRSNTDADVNAGTPDGTSSQGFVYRAEISASQSTPPPGVYVDSVQVTVEF</sequence>